<evidence type="ECO:0000313" key="3">
    <source>
        <dbReference type="Proteomes" id="UP000016088"/>
    </source>
</evidence>
<dbReference type="AlphaFoldDB" id="S9Q4T1"/>
<proteinExistence type="predicted"/>
<evidence type="ECO:0000256" key="1">
    <source>
        <dbReference type="SAM" id="MobiDB-lite"/>
    </source>
</evidence>
<organism evidence="2 3">
    <name type="scientific">Schizosaccharomyces octosporus (strain yFS286)</name>
    <name type="common">Fission yeast</name>
    <name type="synonym">Octosporomyces octosporus</name>
    <dbReference type="NCBI Taxonomy" id="483514"/>
    <lineage>
        <taxon>Eukaryota</taxon>
        <taxon>Fungi</taxon>
        <taxon>Dikarya</taxon>
        <taxon>Ascomycota</taxon>
        <taxon>Taphrinomycotina</taxon>
        <taxon>Schizosaccharomycetes</taxon>
        <taxon>Schizosaccharomycetales</taxon>
        <taxon>Schizosaccharomycetaceae</taxon>
        <taxon>Schizosaccharomyces</taxon>
    </lineage>
</organism>
<sequence>MNKVNSYSSISENCNELRRLDCERKRPSTKMVNGLEQQQAINGSMEATNDLDRERSSRIHLQQPARQEGGNETKILKE</sequence>
<feature type="compositionally biased region" description="Basic and acidic residues" evidence="1">
    <location>
        <begin position="69"/>
        <end position="78"/>
    </location>
</feature>
<gene>
    <name evidence="2" type="ORF">SOCG_02106</name>
</gene>
<protein>
    <submittedName>
        <fullName evidence="2">Uncharacterized protein</fullName>
    </submittedName>
</protein>
<dbReference type="EMBL" id="KE503206">
    <property type="protein sequence ID" value="EPX74623.1"/>
    <property type="molecule type" value="Genomic_DNA"/>
</dbReference>
<dbReference type="VEuPathDB" id="FungiDB:SOCG_02106"/>
<dbReference type="RefSeq" id="XP_013016054.1">
    <property type="nucleotide sequence ID" value="XM_013160600.1"/>
</dbReference>
<dbReference type="GeneID" id="25031084"/>
<name>S9Q4T1_SCHOY</name>
<evidence type="ECO:0000313" key="2">
    <source>
        <dbReference type="EMBL" id="EPX74623.1"/>
    </source>
</evidence>
<dbReference type="Proteomes" id="UP000016088">
    <property type="component" value="Unassembled WGS sequence"/>
</dbReference>
<feature type="region of interest" description="Disordered" evidence="1">
    <location>
        <begin position="41"/>
        <end position="78"/>
    </location>
</feature>
<keyword evidence="3" id="KW-1185">Reference proteome</keyword>
<reference evidence="2 3" key="1">
    <citation type="journal article" date="2011" name="Science">
        <title>Comparative functional genomics of the fission yeasts.</title>
        <authorList>
            <person name="Rhind N."/>
            <person name="Chen Z."/>
            <person name="Yassour M."/>
            <person name="Thompson D.A."/>
            <person name="Haas B.J."/>
            <person name="Habib N."/>
            <person name="Wapinski I."/>
            <person name="Roy S."/>
            <person name="Lin M.F."/>
            <person name="Heiman D.I."/>
            <person name="Young S.K."/>
            <person name="Furuya K."/>
            <person name="Guo Y."/>
            <person name="Pidoux A."/>
            <person name="Chen H.M."/>
            <person name="Robbertse B."/>
            <person name="Goldberg J.M."/>
            <person name="Aoki K."/>
            <person name="Bayne E.H."/>
            <person name="Berlin A.M."/>
            <person name="Desjardins C.A."/>
            <person name="Dobbs E."/>
            <person name="Dukaj L."/>
            <person name="Fan L."/>
            <person name="FitzGerald M.G."/>
            <person name="French C."/>
            <person name="Gujja S."/>
            <person name="Hansen K."/>
            <person name="Keifenheim D."/>
            <person name="Levin J.Z."/>
            <person name="Mosher R.A."/>
            <person name="Mueller C.A."/>
            <person name="Pfiffner J."/>
            <person name="Priest M."/>
            <person name="Russ C."/>
            <person name="Smialowska A."/>
            <person name="Swoboda P."/>
            <person name="Sykes S.M."/>
            <person name="Vaughn M."/>
            <person name="Vengrova S."/>
            <person name="Yoder R."/>
            <person name="Zeng Q."/>
            <person name="Allshire R."/>
            <person name="Baulcombe D."/>
            <person name="Birren B.W."/>
            <person name="Brown W."/>
            <person name="Ekwall K."/>
            <person name="Kellis M."/>
            <person name="Leatherwood J."/>
            <person name="Levin H."/>
            <person name="Margalit H."/>
            <person name="Martienssen R."/>
            <person name="Nieduszynski C.A."/>
            <person name="Spatafora J.W."/>
            <person name="Friedman N."/>
            <person name="Dalgaard J.Z."/>
            <person name="Baumann P."/>
            <person name="Niki H."/>
            <person name="Regev A."/>
            <person name="Nusbaum C."/>
        </authorList>
    </citation>
    <scope>NUCLEOTIDE SEQUENCE [LARGE SCALE GENOMIC DNA]</scope>
    <source>
        <strain evidence="3">yFS286</strain>
    </source>
</reference>
<accession>S9Q4T1</accession>
<dbReference type="HOGENOM" id="CLU_2623388_0_0_1"/>